<feature type="transmembrane region" description="Helical" evidence="1">
    <location>
        <begin position="69"/>
        <end position="92"/>
    </location>
</feature>
<evidence type="ECO:0000313" key="4">
    <source>
        <dbReference type="Proteomes" id="UP000444401"/>
    </source>
</evidence>
<comment type="caution">
    <text evidence="3">The sequence shown here is derived from an EMBL/GenBank/DDBJ whole genome shotgun (WGS) entry which is preliminary data.</text>
</comment>
<feature type="transmembrane region" description="Helical" evidence="1">
    <location>
        <begin position="177"/>
        <end position="201"/>
    </location>
</feature>
<keyword evidence="4" id="KW-1185">Reference proteome</keyword>
<feature type="domain" description="EamA" evidence="2">
    <location>
        <begin position="7"/>
        <end position="139"/>
    </location>
</feature>
<dbReference type="RefSeq" id="WP_160732210.1">
    <property type="nucleotide sequence ID" value="NZ_WTYO01000001.1"/>
</dbReference>
<dbReference type="PANTHER" id="PTHR22911">
    <property type="entry name" value="ACYL-MALONYL CONDENSING ENZYME-RELATED"/>
    <property type="match status" value="1"/>
</dbReference>
<accession>A0ABW9UVF7</accession>
<proteinExistence type="predicted"/>
<name>A0ABW9UVF7_9SPHN</name>
<evidence type="ECO:0000259" key="2">
    <source>
        <dbReference type="Pfam" id="PF00892"/>
    </source>
</evidence>
<feature type="transmembrane region" description="Helical" evidence="1">
    <location>
        <begin position="146"/>
        <end position="165"/>
    </location>
</feature>
<dbReference type="Proteomes" id="UP000444401">
    <property type="component" value="Unassembled WGS sequence"/>
</dbReference>
<gene>
    <name evidence="3" type="ORF">GRI72_01805</name>
</gene>
<feature type="transmembrane region" description="Helical" evidence="1">
    <location>
        <begin position="123"/>
        <end position="140"/>
    </location>
</feature>
<keyword evidence="1" id="KW-1133">Transmembrane helix</keyword>
<feature type="transmembrane region" description="Helical" evidence="1">
    <location>
        <begin position="245"/>
        <end position="264"/>
    </location>
</feature>
<reference evidence="3 4" key="1">
    <citation type="submission" date="2019-12" db="EMBL/GenBank/DDBJ databases">
        <title>Genomic-based taxomic classification of the family Erythrobacteraceae.</title>
        <authorList>
            <person name="Xu L."/>
        </authorList>
    </citation>
    <scope>NUCLEOTIDE SEQUENCE [LARGE SCALE GENOMIC DNA]</scope>
    <source>
        <strain evidence="3 4">H32</strain>
    </source>
</reference>
<dbReference type="InterPro" id="IPR037185">
    <property type="entry name" value="EmrE-like"/>
</dbReference>
<dbReference type="SUPFAM" id="SSF103481">
    <property type="entry name" value="Multidrug resistance efflux transporter EmrE"/>
    <property type="match status" value="2"/>
</dbReference>
<dbReference type="InterPro" id="IPR000620">
    <property type="entry name" value="EamA_dom"/>
</dbReference>
<sequence>MRQAERTGIVCALAGFTMLSLGDAVVKTMAGMWSPVAVAALRLAFGAAGLSLILLLGQGPRAFRPSHPWLQVARGACLAGVTLCFFSAVFVLPLAETMALTFVAPIFTALLAGPLLGERVRPVVWVASLIALGGVLLVLRPNLAEVGAVAFLPLGAAAFFSLMVIANRASSGQGSTLSMQVFIVSVAAPILALAALGGHAAGIEALRIGPPHWSVIARCALVAVTASIAHWLIYLGTTRAGASTVAPMTYVQMIVASALGWLVFGDVPDAATIAGAAVIIGAGLLLWWRTPPGVQPPARQAD</sequence>
<dbReference type="Pfam" id="PF00892">
    <property type="entry name" value="EamA"/>
    <property type="match status" value="1"/>
</dbReference>
<keyword evidence="1" id="KW-0472">Membrane</keyword>
<feature type="transmembrane region" description="Helical" evidence="1">
    <location>
        <begin position="34"/>
        <end position="57"/>
    </location>
</feature>
<feature type="transmembrane region" description="Helical" evidence="1">
    <location>
        <begin position="98"/>
        <end position="116"/>
    </location>
</feature>
<evidence type="ECO:0000313" key="3">
    <source>
        <dbReference type="EMBL" id="MXO67565.1"/>
    </source>
</evidence>
<evidence type="ECO:0000256" key="1">
    <source>
        <dbReference type="SAM" id="Phobius"/>
    </source>
</evidence>
<dbReference type="EMBL" id="WTYO01000001">
    <property type="protein sequence ID" value="MXO67565.1"/>
    <property type="molecule type" value="Genomic_DNA"/>
</dbReference>
<organism evidence="3 4">
    <name type="scientific">Pelagerythrobacter marinus</name>
    <dbReference type="NCBI Taxonomy" id="538382"/>
    <lineage>
        <taxon>Bacteria</taxon>
        <taxon>Pseudomonadati</taxon>
        <taxon>Pseudomonadota</taxon>
        <taxon>Alphaproteobacteria</taxon>
        <taxon>Sphingomonadales</taxon>
        <taxon>Erythrobacteraceae</taxon>
        <taxon>Pelagerythrobacter</taxon>
    </lineage>
</organism>
<feature type="transmembrane region" description="Helical" evidence="1">
    <location>
        <begin position="270"/>
        <end position="288"/>
    </location>
</feature>
<keyword evidence="1" id="KW-0812">Transmembrane</keyword>
<protein>
    <submittedName>
        <fullName evidence="3">EamA family transporter</fullName>
    </submittedName>
</protein>
<feature type="transmembrane region" description="Helical" evidence="1">
    <location>
        <begin position="213"/>
        <end position="233"/>
    </location>
</feature>
<dbReference type="PANTHER" id="PTHR22911:SF135">
    <property type="entry name" value="BLR4310 PROTEIN"/>
    <property type="match status" value="1"/>
</dbReference>